<protein>
    <submittedName>
        <fullName evidence="2">UPF0184 protein C9orf16-like</fullName>
    </submittedName>
</protein>
<dbReference type="Pfam" id="PF03670">
    <property type="entry name" value="UPF0184"/>
    <property type="match status" value="1"/>
</dbReference>
<feature type="region of interest" description="Disordered" evidence="1">
    <location>
        <begin position="87"/>
        <end position="120"/>
    </location>
</feature>
<evidence type="ECO:0000313" key="2">
    <source>
        <dbReference type="EMBL" id="OWF42653.1"/>
    </source>
</evidence>
<comment type="caution">
    <text evidence="2">The sequence shown here is derived from an EMBL/GenBank/DDBJ whole genome shotgun (WGS) entry which is preliminary data.</text>
</comment>
<feature type="region of interest" description="Disordered" evidence="1">
    <location>
        <begin position="1"/>
        <end position="34"/>
    </location>
</feature>
<evidence type="ECO:0000256" key="1">
    <source>
        <dbReference type="SAM" id="MobiDB-lite"/>
    </source>
</evidence>
<proteinExistence type="predicted"/>
<organism evidence="2 3">
    <name type="scientific">Mizuhopecten yessoensis</name>
    <name type="common">Japanese scallop</name>
    <name type="synonym">Patinopecten yessoensis</name>
    <dbReference type="NCBI Taxonomy" id="6573"/>
    <lineage>
        <taxon>Eukaryota</taxon>
        <taxon>Metazoa</taxon>
        <taxon>Spiralia</taxon>
        <taxon>Lophotrochozoa</taxon>
        <taxon>Mollusca</taxon>
        <taxon>Bivalvia</taxon>
        <taxon>Autobranchia</taxon>
        <taxon>Pteriomorphia</taxon>
        <taxon>Pectinida</taxon>
        <taxon>Pectinoidea</taxon>
        <taxon>Pectinidae</taxon>
        <taxon>Mizuhopecten</taxon>
    </lineage>
</organism>
<dbReference type="AlphaFoldDB" id="A0A210Q1N1"/>
<dbReference type="PANTHER" id="PTHR34344">
    <property type="entry name" value="UPF0184 PROTEIN C9ORF16"/>
    <property type="match status" value="1"/>
</dbReference>
<accession>A0A210Q1N1</accession>
<dbReference type="PANTHER" id="PTHR34344:SF1">
    <property type="entry name" value="BUBLIN COILED-COIL PROTEIN"/>
    <property type="match status" value="1"/>
</dbReference>
<dbReference type="InterPro" id="IPR005374">
    <property type="entry name" value="BBLN_eukaryota"/>
</dbReference>
<sequence>MAEENNTNADSSTESETNLPMQNGDSHSGNTVEISEVESIDTIVQECSKEYADIDKTLDQLDTWMNKLEDQNDNLYGRIDELLESNRQIKRELQEQNQQSQQQGGSDHKPEPMDQGDAKS</sequence>
<feature type="compositionally biased region" description="Basic and acidic residues" evidence="1">
    <location>
        <begin position="106"/>
        <end position="120"/>
    </location>
</feature>
<dbReference type="EMBL" id="NEDP02005240">
    <property type="protein sequence ID" value="OWF42653.1"/>
    <property type="molecule type" value="Genomic_DNA"/>
</dbReference>
<evidence type="ECO:0000313" key="3">
    <source>
        <dbReference type="Proteomes" id="UP000242188"/>
    </source>
</evidence>
<keyword evidence="3" id="KW-1185">Reference proteome</keyword>
<feature type="compositionally biased region" description="Polar residues" evidence="1">
    <location>
        <begin position="1"/>
        <end position="33"/>
    </location>
</feature>
<name>A0A210Q1N1_MIZYE</name>
<reference evidence="2 3" key="1">
    <citation type="journal article" date="2017" name="Nat. Ecol. Evol.">
        <title>Scallop genome provides insights into evolution of bilaterian karyotype and development.</title>
        <authorList>
            <person name="Wang S."/>
            <person name="Zhang J."/>
            <person name="Jiao W."/>
            <person name="Li J."/>
            <person name="Xun X."/>
            <person name="Sun Y."/>
            <person name="Guo X."/>
            <person name="Huan P."/>
            <person name="Dong B."/>
            <person name="Zhang L."/>
            <person name="Hu X."/>
            <person name="Sun X."/>
            <person name="Wang J."/>
            <person name="Zhao C."/>
            <person name="Wang Y."/>
            <person name="Wang D."/>
            <person name="Huang X."/>
            <person name="Wang R."/>
            <person name="Lv J."/>
            <person name="Li Y."/>
            <person name="Zhang Z."/>
            <person name="Liu B."/>
            <person name="Lu W."/>
            <person name="Hui Y."/>
            <person name="Liang J."/>
            <person name="Zhou Z."/>
            <person name="Hou R."/>
            <person name="Li X."/>
            <person name="Liu Y."/>
            <person name="Li H."/>
            <person name="Ning X."/>
            <person name="Lin Y."/>
            <person name="Zhao L."/>
            <person name="Xing Q."/>
            <person name="Dou J."/>
            <person name="Li Y."/>
            <person name="Mao J."/>
            <person name="Guo H."/>
            <person name="Dou H."/>
            <person name="Li T."/>
            <person name="Mu C."/>
            <person name="Jiang W."/>
            <person name="Fu Q."/>
            <person name="Fu X."/>
            <person name="Miao Y."/>
            <person name="Liu J."/>
            <person name="Yu Q."/>
            <person name="Li R."/>
            <person name="Liao H."/>
            <person name="Li X."/>
            <person name="Kong Y."/>
            <person name="Jiang Z."/>
            <person name="Chourrout D."/>
            <person name="Li R."/>
            <person name="Bao Z."/>
        </authorList>
    </citation>
    <scope>NUCLEOTIDE SEQUENCE [LARGE SCALE GENOMIC DNA]</scope>
    <source>
        <strain evidence="2 3">PY_sf001</strain>
    </source>
</reference>
<dbReference type="OrthoDB" id="10050612at2759"/>
<gene>
    <name evidence="2" type="ORF">KP79_PYT04853</name>
</gene>
<dbReference type="Proteomes" id="UP000242188">
    <property type="component" value="Unassembled WGS sequence"/>
</dbReference>